<dbReference type="Gene3D" id="1.20.120.450">
    <property type="entry name" value="dinb family like domain"/>
    <property type="match status" value="1"/>
</dbReference>
<dbReference type="Pfam" id="PF11716">
    <property type="entry name" value="MDMPI_N"/>
    <property type="match status" value="1"/>
</dbReference>
<gene>
    <name evidence="3" type="ORF">V2S66_21975</name>
</gene>
<dbReference type="InterPro" id="IPR013917">
    <property type="entry name" value="tRNA_wybutosine-synth"/>
</dbReference>
<dbReference type="Pfam" id="PF08608">
    <property type="entry name" value="Wyosine_form"/>
    <property type="match status" value="1"/>
</dbReference>
<dbReference type="NCBIfam" id="TIGR03084">
    <property type="entry name" value="TIGR03084 family metal-binding protein"/>
    <property type="match status" value="1"/>
</dbReference>
<reference evidence="3 4" key="1">
    <citation type="submission" date="2023-12" db="EMBL/GenBank/DDBJ databases">
        <title>Streptomyces sp. V4-01.</title>
        <authorList>
            <person name="Somphong A."/>
            <person name="Phongsopitanun W."/>
        </authorList>
    </citation>
    <scope>NUCLEOTIDE SEQUENCE [LARGE SCALE GENOMIC DNA]</scope>
    <source>
        <strain evidence="3 4">V4-01</strain>
    </source>
</reference>
<dbReference type="InterPro" id="IPR017518">
    <property type="entry name" value="CHP03084"/>
</dbReference>
<dbReference type="NCBIfam" id="TIGR03083">
    <property type="entry name" value="maleylpyruvate isomerase family mycothiol-dependent enzyme"/>
    <property type="match status" value="1"/>
</dbReference>
<dbReference type="RefSeq" id="WP_330797630.1">
    <property type="nucleotide sequence ID" value="NZ_JAZEWV010000019.1"/>
</dbReference>
<sequence>MTAMQDVHSDLATEAAELDTLLADLNHEQWTTQTPAPGWTVAHQIAHLAFIAGMARLAATDAETFEAVATEGRKDFQGAVDAKLAEYLADTIPAVYKRWQDEQRAADEALAALPKDGVVPWLVNPLPVGVLAAAGLMELYAHGQDIRDALGVSRTPSDRIGHLAFFGTRTRDFGYLARSIEPPKEEFRFELTAPSGIVWAFGPEDAEQRISGPAEDYCLLITRRRHRDDLALTATGSEAERYLDIAQAYRGPAGEGRKPGQFATS</sequence>
<protein>
    <submittedName>
        <fullName evidence="3">TIGR03084 family metal-binding protein</fullName>
    </submittedName>
</protein>
<evidence type="ECO:0000259" key="1">
    <source>
        <dbReference type="Pfam" id="PF08608"/>
    </source>
</evidence>
<accession>A0ABU7PFN4</accession>
<comment type="caution">
    <text evidence="3">The sequence shown here is derived from an EMBL/GenBank/DDBJ whole genome shotgun (WGS) entry which is preliminary data.</text>
</comment>
<feature type="domain" description="tRNA wybutosine-synthesis" evidence="1">
    <location>
        <begin position="184"/>
        <end position="235"/>
    </location>
</feature>
<evidence type="ECO:0000259" key="2">
    <source>
        <dbReference type="Pfam" id="PF11716"/>
    </source>
</evidence>
<proteinExistence type="predicted"/>
<dbReference type="EMBL" id="JAZEWV010000019">
    <property type="protein sequence ID" value="MEE4544634.1"/>
    <property type="molecule type" value="Genomic_DNA"/>
</dbReference>
<evidence type="ECO:0000313" key="3">
    <source>
        <dbReference type="EMBL" id="MEE4544634.1"/>
    </source>
</evidence>
<keyword evidence="4" id="KW-1185">Reference proteome</keyword>
<name>A0ABU7PFN4_9ACTN</name>
<evidence type="ECO:0000313" key="4">
    <source>
        <dbReference type="Proteomes" id="UP001344658"/>
    </source>
</evidence>
<organism evidence="3 4">
    <name type="scientific">Actinacidiphila polyblastidii</name>
    <dbReference type="NCBI Taxonomy" id="3110430"/>
    <lineage>
        <taxon>Bacteria</taxon>
        <taxon>Bacillati</taxon>
        <taxon>Actinomycetota</taxon>
        <taxon>Actinomycetes</taxon>
        <taxon>Kitasatosporales</taxon>
        <taxon>Streptomycetaceae</taxon>
        <taxon>Actinacidiphila</taxon>
    </lineage>
</organism>
<dbReference type="InterPro" id="IPR017517">
    <property type="entry name" value="Maleyloyr_isom"/>
</dbReference>
<dbReference type="InterPro" id="IPR034660">
    <property type="entry name" value="DinB/YfiT-like"/>
</dbReference>
<dbReference type="InterPro" id="IPR024344">
    <property type="entry name" value="MDMPI_metal-binding"/>
</dbReference>
<feature type="domain" description="Mycothiol-dependent maleylpyruvate isomerase metal-binding" evidence="2">
    <location>
        <begin position="11"/>
        <end position="147"/>
    </location>
</feature>
<dbReference type="SUPFAM" id="SSF109854">
    <property type="entry name" value="DinB/YfiT-like putative metalloenzymes"/>
    <property type="match status" value="1"/>
</dbReference>
<dbReference type="Proteomes" id="UP001344658">
    <property type="component" value="Unassembled WGS sequence"/>
</dbReference>